<accession>A0A4Y2N2B9</accession>
<evidence type="ECO:0000313" key="2">
    <source>
        <dbReference type="Proteomes" id="UP000499080"/>
    </source>
</evidence>
<name>A0A4Y2N2B9_ARAVE</name>
<dbReference type="EMBL" id="BGPR01008171">
    <property type="protein sequence ID" value="GBN32006.1"/>
    <property type="molecule type" value="Genomic_DNA"/>
</dbReference>
<organism evidence="1 2">
    <name type="scientific">Araneus ventricosus</name>
    <name type="common">Orbweaver spider</name>
    <name type="synonym">Epeira ventricosa</name>
    <dbReference type="NCBI Taxonomy" id="182803"/>
    <lineage>
        <taxon>Eukaryota</taxon>
        <taxon>Metazoa</taxon>
        <taxon>Ecdysozoa</taxon>
        <taxon>Arthropoda</taxon>
        <taxon>Chelicerata</taxon>
        <taxon>Arachnida</taxon>
        <taxon>Araneae</taxon>
        <taxon>Araneomorphae</taxon>
        <taxon>Entelegynae</taxon>
        <taxon>Araneoidea</taxon>
        <taxon>Araneidae</taxon>
        <taxon>Araneus</taxon>
    </lineage>
</organism>
<dbReference type="Proteomes" id="UP000499080">
    <property type="component" value="Unassembled WGS sequence"/>
</dbReference>
<sequence>MSFTEHYRLNLVVVNGNMPERAPFFDFNKSTLKSSYNEFSSVALGQDCRVISEEAVYAVVIHKKIFSVNSIEKEAQSTSLWRTSFNMACFR</sequence>
<proteinExistence type="predicted"/>
<protein>
    <submittedName>
        <fullName evidence="1">Uncharacterized protein</fullName>
    </submittedName>
</protein>
<keyword evidence="2" id="KW-1185">Reference proteome</keyword>
<comment type="caution">
    <text evidence="1">The sequence shown here is derived from an EMBL/GenBank/DDBJ whole genome shotgun (WGS) entry which is preliminary data.</text>
</comment>
<dbReference type="AlphaFoldDB" id="A0A4Y2N2B9"/>
<evidence type="ECO:0000313" key="1">
    <source>
        <dbReference type="EMBL" id="GBN32006.1"/>
    </source>
</evidence>
<reference evidence="1 2" key="1">
    <citation type="journal article" date="2019" name="Sci. Rep.">
        <title>Orb-weaving spider Araneus ventricosus genome elucidates the spidroin gene catalogue.</title>
        <authorList>
            <person name="Kono N."/>
            <person name="Nakamura H."/>
            <person name="Ohtoshi R."/>
            <person name="Moran D.A.P."/>
            <person name="Shinohara A."/>
            <person name="Yoshida Y."/>
            <person name="Fujiwara M."/>
            <person name="Mori M."/>
            <person name="Tomita M."/>
            <person name="Arakawa K."/>
        </authorList>
    </citation>
    <scope>NUCLEOTIDE SEQUENCE [LARGE SCALE GENOMIC DNA]</scope>
</reference>
<gene>
    <name evidence="1" type="ORF">AVEN_216819_1</name>
</gene>